<dbReference type="Pfam" id="PF01116">
    <property type="entry name" value="F_bP_aldolase"/>
    <property type="match status" value="1"/>
</dbReference>
<keyword evidence="12" id="KW-1185">Reference proteome</keyword>
<feature type="non-terminal residue" evidence="11">
    <location>
        <position position="51"/>
    </location>
</feature>
<dbReference type="SUPFAM" id="SSF51569">
    <property type="entry name" value="Aldolase"/>
    <property type="match status" value="1"/>
</dbReference>
<dbReference type="GO" id="GO:0008270">
    <property type="term" value="F:zinc ion binding"/>
    <property type="evidence" value="ECO:0007669"/>
    <property type="project" value="InterPro"/>
</dbReference>
<evidence type="ECO:0000256" key="8">
    <source>
        <dbReference type="ARBA" id="ARBA00023152"/>
    </source>
</evidence>
<proteinExistence type="inferred from homology"/>
<evidence type="ECO:0000256" key="6">
    <source>
        <dbReference type="ARBA" id="ARBA00022723"/>
    </source>
</evidence>
<dbReference type="GO" id="GO:0005829">
    <property type="term" value="C:cytosol"/>
    <property type="evidence" value="ECO:0007669"/>
    <property type="project" value="TreeGrafter"/>
</dbReference>
<evidence type="ECO:0000256" key="3">
    <source>
        <dbReference type="ARBA" id="ARBA00004714"/>
    </source>
</evidence>
<dbReference type="EC" id="4.1.2.13" evidence="5"/>
<evidence type="ECO:0000256" key="2">
    <source>
        <dbReference type="ARBA" id="ARBA00001947"/>
    </source>
</evidence>
<comment type="cofactor">
    <cofactor evidence="2">
        <name>Zn(2+)</name>
        <dbReference type="ChEBI" id="CHEBI:29105"/>
    </cofactor>
</comment>
<dbReference type="InterPro" id="IPR000771">
    <property type="entry name" value="FBA_II"/>
</dbReference>
<gene>
    <name evidence="11" type="ORF">DS2_06616</name>
</gene>
<comment type="catalytic activity">
    <reaction evidence="1">
        <text>beta-D-fructose 1,6-bisphosphate = D-glyceraldehyde 3-phosphate + dihydroxyacetone phosphate</text>
        <dbReference type="Rhea" id="RHEA:14729"/>
        <dbReference type="ChEBI" id="CHEBI:32966"/>
        <dbReference type="ChEBI" id="CHEBI:57642"/>
        <dbReference type="ChEBI" id="CHEBI:59776"/>
        <dbReference type="EC" id="4.1.2.13"/>
    </reaction>
</comment>
<keyword evidence="7" id="KW-0862">Zinc</keyword>
<dbReference type="Proteomes" id="UP000019276">
    <property type="component" value="Unassembled WGS sequence"/>
</dbReference>
<sequence>MSNEIKNVPAGVATGETVKYLLDTARNNGFAYPAVNVVNTNSANAALEAAA</sequence>
<reference evidence="11 12" key="1">
    <citation type="journal article" date="2014" name="Genome Announc.">
        <title>Draft Genome Sequence of the Agar-Degrading Bacterium Catenovulum sp. Strain DS-2, Isolated from Intestines of Haliotis diversicolor.</title>
        <authorList>
            <person name="Shan D."/>
            <person name="Li X."/>
            <person name="Gu Z."/>
            <person name="Wei G."/>
            <person name="Gao Z."/>
            <person name="Shao Z."/>
        </authorList>
    </citation>
    <scope>NUCLEOTIDE SEQUENCE [LARGE SCALE GENOMIC DNA]</scope>
    <source>
        <strain evidence="11 12">DS-2</strain>
    </source>
</reference>
<evidence type="ECO:0000256" key="7">
    <source>
        <dbReference type="ARBA" id="ARBA00022833"/>
    </source>
</evidence>
<evidence type="ECO:0000256" key="9">
    <source>
        <dbReference type="ARBA" id="ARBA00023239"/>
    </source>
</evidence>
<dbReference type="PANTHER" id="PTHR30559:SF0">
    <property type="entry name" value="FRUCTOSE-BISPHOSPHATE ALDOLASE"/>
    <property type="match status" value="1"/>
</dbReference>
<dbReference type="InterPro" id="IPR006411">
    <property type="entry name" value="Fruct_bisP_bact"/>
</dbReference>
<comment type="caution">
    <text evidence="11">The sequence shown here is derived from an EMBL/GenBank/DDBJ whole genome shotgun (WGS) entry which is preliminary data.</text>
</comment>
<evidence type="ECO:0000256" key="5">
    <source>
        <dbReference type="ARBA" id="ARBA00013068"/>
    </source>
</evidence>
<comment type="pathway">
    <text evidence="3">Carbohydrate degradation; glycolysis; D-glyceraldehyde 3-phosphate and glycerone phosphate from D-glucose: step 4/4.</text>
</comment>
<evidence type="ECO:0000256" key="10">
    <source>
        <dbReference type="ARBA" id="ARBA00031804"/>
    </source>
</evidence>
<dbReference type="STRING" id="1328313.DS2_06616"/>
<keyword evidence="6" id="KW-0479">Metal-binding</keyword>
<keyword evidence="8" id="KW-0324">Glycolysis</keyword>
<protein>
    <recommendedName>
        <fullName evidence="5">fructose-bisphosphate aldolase</fullName>
        <ecNumber evidence="5">4.1.2.13</ecNumber>
    </recommendedName>
    <alternativeName>
        <fullName evidence="10">Fructose-1,6-bisphosphate aldolase</fullName>
    </alternativeName>
</protein>
<accession>W7QP00</accession>
<dbReference type="InterPro" id="IPR013785">
    <property type="entry name" value="Aldolase_TIM"/>
</dbReference>
<evidence type="ECO:0000256" key="1">
    <source>
        <dbReference type="ARBA" id="ARBA00000441"/>
    </source>
</evidence>
<dbReference type="GO" id="GO:0004332">
    <property type="term" value="F:fructose-bisphosphate aldolase activity"/>
    <property type="evidence" value="ECO:0007669"/>
    <property type="project" value="UniProtKB-EC"/>
</dbReference>
<dbReference type="AlphaFoldDB" id="W7QP00"/>
<dbReference type="GO" id="GO:0006096">
    <property type="term" value="P:glycolytic process"/>
    <property type="evidence" value="ECO:0007669"/>
    <property type="project" value="UniProtKB-KW"/>
</dbReference>
<evidence type="ECO:0000313" key="12">
    <source>
        <dbReference type="Proteomes" id="UP000019276"/>
    </source>
</evidence>
<organism evidence="11 12">
    <name type="scientific">Catenovulum agarivorans DS-2</name>
    <dbReference type="NCBI Taxonomy" id="1328313"/>
    <lineage>
        <taxon>Bacteria</taxon>
        <taxon>Pseudomonadati</taxon>
        <taxon>Pseudomonadota</taxon>
        <taxon>Gammaproteobacteria</taxon>
        <taxon>Alteromonadales</taxon>
        <taxon>Alteromonadaceae</taxon>
        <taxon>Catenovulum</taxon>
    </lineage>
</organism>
<dbReference type="Gene3D" id="3.20.20.70">
    <property type="entry name" value="Aldolase class I"/>
    <property type="match status" value="1"/>
</dbReference>
<dbReference type="PANTHER" id="PTHR30559">
    <property type="entry name" value="FRUCTOSE-BISPHOSPHATE ALDOLASE CLASS 2"/>
    <property type="match status" value="1"/>
</dbReference>
<name>W7QP00_9ALTE</name>
<keyword evidence="9 11" id="KW-0456">Lyase</keyword>
<comment type="similarity">
    <text evidence="4">Belongs to the class II fructose-bisphosphate aldolase family.</text>
</comment>
<dbReference type="EMBL" id="ARZY01000009">
    <property type="protein sequence ID" value="EWH10702.1"/>
    <property type="molecule type" value="Genomic_DNA"/>
</dbReference>
<evidence type="ECO:0000313" key="11">
    <source>
        <dbReference type="EMBL" id="EWH10702.1"/>
    </source>
</evidence>
<evidence type="ECO:0000256" key="4">
    <source>
        <dbReference type="ARBA" id="ARBA00005812"/>
    </source>
</evidence>